<evidence type="ECO:0000256" key="2">
    <source>
        <dbReference type="SAM" id="Phobius"/>
    </source>
</evidence>
<name>A7RYS3_NEMVE</name>
<organism evidence="3 4">
    <name type="scientific">Nematostella vectensis</name>
    <name type="common">Starlet sea anemone</name>
    <dbReference type="NCBI Taxonomy" id="45351"/>
    <lineage>
        <taxon>Eukaryota</taxon>
        <taxon>Metazoa</taxon>
        <taxon>Cnidaria</taxon>
        <taxon>Anthozoa</taxon>
        <taxon>Hexacorallia</taxon>
        <taxon>Actiniaria</taxon>
        <taxon>Edwardsiidae</taxon>
        <taxon>Nematostella</taxon>
    </lineage>
</organism>
<keyword evidence="4" id="KW-1185">Reference proteome</keyword>
<feature type="region of interest" description="Disordered" evidence="1">
    <location>
        <begin position="917"/>
        <end position="937"/>
    </location>
</feature>
<feature type="region of interest" description="Disordered" evidence="1">
    <location>
        <begin position="272"/>
        <end position="355"/>
    </location>
</feature>
<proteinExistence type="predicted"/>
<keyword evidence="2" id="KW-0812">Transmembrane</keyword>
<evidence type="ECO:0000313" key="3">
    <source>
        <dbReference type="EMBL" id="EDO43413.1"/>
    </source>
</evidence>
<feature type="compositionally biased region" description="Basic and acidic residues" evidence="1">
    <location>
        <begin position="650"/>
        <end position="659"/>
    </location>
</feature>
<feature type="compositionally biased region" description="Low complexity" evidence="1">
    <location>
        <begin position="665"/>
        <end position="682"/>
    </location>
</feature>
<feature type="compositionally biased region" description="Basic and acidic residues" evidence="1">
    <location>
        <begin position="221"/>
        <end position="233"/>
    </location>
</feature>
<feature type="transmembrane region" description="Helical" evidence="2">
    <location>
        <begin position="6"/>
        <end position="30"/>
    </location>
</feature>
<feature type="compositionally biased region" description="Polar residues" evidence="1">
    <location>
        <begin position="731"/>
        <end position="749"/>
    </location>
</feature>
<evidence type="ECO:0000256" key="1">
    <source>
        <dbReference type="SAM" id="MobiDB-lite"/>
    </source>
</evidence>
<dbReference type="InParanoid" id="A7RYS3"/>
<gene>
    <name evidence="3" type="ORF">NEMVEDRAFT_v1g204127</name>
</gene>
<feature type="compositionally biased region" description="Basic and acidic residues" evidence="1">
    <location>
        <begin position="720"/>
        <end position="730"/>
    </location>
</feature>
<keyword evidence="2" id="KW-1133">Transmembrane helix</keyword>
<protein>
    <submittedName>
        <fullName evidence="3">Uncharacterized protein</fullName>
    </submittedName>
</protein>
<dbReference type="KEGG" id="nve:5515344"/>
<dbReference type="EMBL" id="DS469554">
    <property type="protein sequence ID" value="EDO43413.1"/>
    <property type="molecule type" value="Genomic_DNA"/>
</dbReference>
<keyword evidence="2" id="KW-0472">Membrane</keyword>
<dbReference type="OrthoDB" id="10285164at2759"/>
<feature type="compositionally biased region" description="Polar residues" evidence="1">
    <location>
        <begin position="799"/>
        <end position="809"/>
    </location>
</feature>
<feature type="region of interest" description="Disordered" evidence="1">
    <location>
        <begin position="720"/>
        <end position="861"/>
    </location>
</feature>
<sequence length="937" mass="104512">MSDLYWIIGCSAGGGLLLIIFIVIVTCMICKKKRRRKRDNEANWQAHTQEIDLEGEDGPLAKRHSDGLCKDTLTRAKVSARASIQSDEIKWPEGQRLPQHRPLTEEELQQDGNDRVFDTKSNETHKGILVNGVEHARSENDVRTVRTIDVTIKKKSKRSNTKSLSFDDEVGVMGESPKRPVARKRSSSVPPALDKQAGEHDLDHDVWKEPLTLPEPDYPADTEKPEEKPLSLYEVDEKRKESMNKTANHVDLQDTKKDNMSYSTTVLVHQVPNEAFPPPDYPDIQNTQGANSPNHNAERIENPSTSESPSAEEESLSGSSGTRKNSFADPSDSGVDSEGCDALSRHGDEADDEDDALLTKVEVNFCDLKKERPDVVHTPAMSINNNKPITVQIPFGAANLSSQYDHRLQSNEPTSGYKEVEELSNKKNLQAKSFTNQSYIPKEIEKSPNEFSVALRSVSHNTTKEDSILKGKNEVNKLRDNLKSLPTFTFKDTKAETVTFEKPFLKKAPEHKPLDEVEAPQFPKLHHVELPQTEKKVDETPRFVQPLLKKTTVNVKGPDQKDKAEPEPLHLPKLHHVETPNKDTTQTEPDPSPPINVSAGIKRFQPGQDPVSKPGHAVQDTETTITKKPSFNQKGNKPTKSPLETLMKPDTPKVNELKMENANLTESSGTHTKKSSSGTTSASIVANVIKERNTHPANRVMLSDKSPEFGRIKLKSVPKVDDFRIEEPRKQQNIQTTPKQQSHLQNTAGNRGYISGMPHIPPPYQKENNYLSMDKRTEGVKYTGPKNNMKTEPIVSPSIPKNTVSTSCPGNPPSILKNSSAVPPNGLPESKPAPIPVIPEAPVFDPKPRTPTVSRKTSMKLTAEEHLQLEEERKKMWKKEQVEQKLRARLDSNSKVIIQASGLAYKDCMPELFTKIKQRGSTSSDLESGDESQVLVK</sequence>
<feature type="compositionally biased region" description="Polar residues" evidence="1">
    <location>
        <begin position="851"/>
        <end position="860"/>
    </location>
</feature>
<dbReference type="Proteomes" id="UP000001593">
    <property type="component" value="Unassembled WGS sequence"/>
</dbReference>
<reference evidence="3 4" key="1">
    <citation type="journal article" date="2007" name="Science">
        <title>Sea anemone genome reveals ancestral eumetazoan gene repertoire and genomic organization.</title>
        <authorList>
            <person name="Putnam N.H."/>
            <person name="Srivastava M."/>
            <person name="Hellsten U."/>
            <person name="Dirks B."/>
            <person name="Chapman J."/>
            <person name="Salamov A."/>
            <person name="Terry A."/>
            <person name="Shapiro H."/>
            <person name="Lindquist E."/>
            <person name="Kapitonov V.V."/>
            <person name="Jurka J."/>
            <person name="Genikhovich G."/>
            <person name="Grigoriev I.V."/>
            <person name="Lucas S.M."/>
            <person name="Steele R.E."/>
            <person name="Finnerty J.R."/>
            <person name="Technau U."/>
            <person name="Martindale M.Q."/>
            <person name="Rokhsar D.S."/>
        </authorList>
    </citation>
    <scope>NUCLEOTIDE SEQUENCE [LARGE SCALE GENOMIC DNA]</scope>
    <source>
        <strain evidence="4">CH2 X CH6</strain>
    </source>
</reference>
<evidence type="ECO:0000313" key="4">
    <source>
        <dbReference type="Proteomes" id="UP000001593"/>
    </source>
</evidence>
<feature type="compositionally biased region" description="Polar residues" evidence="1">
    <location>
        <begin position="620"/>
        <end position="639"/>
    </location>
</feature>
<feature type="region of interest" description="Disordered" evidence="1">
    <location>
        <begin position="153"/>
        <end position="233"/>
    </location>
</feature>
<feature type="compositionally biased region" description="Basic and acidic residues" evidence="1">
    <location>
        <begin position="526"/>
        <end position="541"/>
    </location>
</feature>
<feature type="compositionally biased region" description="Basic and acidic residues" evidence="1">
    <location>
        <begin position="196"/>
        <end position="208"/>
    </location>
</feature>
<accession>A7RYS3</accession>
<feature type="region of interest" description="Disordered" evidence="1">
    <location>
        <begin position="519"/>
        <end position="682"/>
    </location>
</feature>
<dbReference type="AlphaFoldDB" id="A7RYS3"/>
<dbReference type="HOGENOM" id="CLU_312922_0_0_1"/>
<feature type="compositionally biased region" description="Polar residues" evidence="1">
    <location>
        <begin position="284"/>
        <end position="295"/>
    </location>
</feature>
<feature type="compositionally biased region" description="Basic and acidic residues" evidence="1">
    <location>
        <begin position="558"/>
        <end position="581"/>
    </location>
</feature>